<keyword evidence="2" id="KW-0238">DNA-binding</keyword>
<dbReference type="PANTHER" id="PTHR30146:SF152">
    <property type="entry name" value="TRANSCRIPTIONAL REGULATORY PROTEIN"/>
    <property type="match status" value="1"/>
</dbReference>
<dbReference type="EMBL" id="JAAEEH010000045">
    <property type="protein sequence ID" value="NDL68565.1"/>
    <property type="molecule type" value="Genomic_DNA"/>
</dbReference>
<feature type="domain" description="HTH lacI-type" evidence="4">
    <location>
        <begin position="3"/>
        <end position="57"/>
    </location>
</feature>
<name>A0A7X5HXR1_9FIRM</name>
<organism evidence="5 6">
    <name type="scientific">Anaerotalea alkaliphila</name>
    <dbReference type="NCBI Taxonomy" id="2662126"/>
    <lineage>
        <taxon>Bacteria</taxon>
        <taxon>Bacillati</taxon>
        <taxon>Bacillota</taxon>
        <taxon>Clostridia</taxon>
        <taxon>Eubacteriales</taxon>
        <taxon>Anaerotalea</taxon>
    </lineage>
</organism>
<dbReference type="AlphaFoldDB" id="A0A7X5HXR1"/>
<dbReference type="PROSITE" id="PS50932">
    <property type="entry name" value="HTH_LACI_2"/>
    <property type="match status" value="1"/>
</dbReference>
<dbReference type="Pfam" id="PF00356">
    <property type="entry name" value="LacI"/>
    <property type="match status" value="1"/>
</dbReference>
<dbReference type="SUPFAM" id="SSF47413">
    <property type="entry name" value="lambda repressor-like DNA-binding domains"/>
    <property type="match status" value="1"/>
</dbReference>
<keyword evidence="3" id="KW-0804">Transcription</keyword>
<dbReference type="PANTHER" id="PTHR30146">
    <property type="entry name" value="LACI-RELATED TRANSCRIPTIONAL REPRESSOR"/>
    <property type="match status" value="1"/>
</dbReference>
<protein>
    <submittedName>
        <fullName evidence="5">Substrate-binding domain-containing protein</fullName>
    </submittedName>
</protein>
<dbReference type="CDD" id="cd01392">
    <property type="entry name" value="HTH_LacI"/>
    <property type="match status" value="1"/>
</dbReference>
<keyword evidence="6" id="KW-1185">Reference proteome</keyword>
<dbReference type="InterPro" id="IPR025997">
    <property type="entry name" value="SBP_2_dom"/>
</dbReference>
<dbReference type="RefSeq" id="WP_162371287.1">
    <property type="nucleotide sequence ID" value="NZ_JAAEEH010000045.1"/>
</dbReference>
<evidence type="ECO:0000313" key="5">
    <source>
        <dbReference type="EMBL" id="NDL68565.1"/>
    </source>
</evidence>
<dbReference type="SMART" id="SM00354">
    <property type="entry name" value="HTH_LACI"/>
    <property type="match status" value="1"/>
</dbReference>
<dbReference type="InterPro" id="IPR000843">
    <property type="entry name" value="HTH_LacI"/>
</dbReference>
<dbReference type="GO" id="GO:0003700">
    <property type="term" value="F:DNA-binding transcription factor activity"/>
    <property type="evidence" value="ECO:0007669"/>
    <property type="project" value="TreeGrafter"/>
</dbReference>
<sequence length="341" mass="38037">MRVTMRMVAEQAGVSRGTVDRVINKRGSVKPDVEKKVLDTIERLEYKPNTVARALAFNKNTKKLGVLLPDQQGYFSTEVNRGIRKIIEESKDLGIKVLTAVCDPNNPGDYVKKMDEMIGAGVAGLAISAQNSPILVEKINELDALGIPVVTINSDIPGSRRKCFVGQDTFQSGRVAAEIIYKHLRDGGRILVVAGIPEFNAHVNRVRGFEEYMSDRGVDKNCWEVIYTYEKYELTYGKISEMLGADKEIRYIYMAIGGIVACGEAVKGMGMQGQTFIVSHDTTPSTIELLKEGLVDFVIEQDMFMQGYRSIQLLRDYLLLDKGIENEHEKTVFHIVSSECV</sequence>
<evidence type="ECO:0000313" key="6">
    <source>
        <dbReference type="Proteomes" id="UP000461585"/>
    </source>
</evidence>
<keyword evidence="1" id="KW-0805">Transcription regulation</keyword>
<evidence type="ECO:0000256" key="1">
    <source>
        <dbReference type="ARBA" id="ARBA00023015"/>
    </source>
</evidence>
<dbReference type="InterPro" id="IPR028082">
    <property type="entry name" value="Peripla_BP_I"/>
</dbReference>
<dbReference type="Pfam" id="PF13407">
    <property type="entry name" value="Peripla_BP_4"/>
    <property type="match status" value="1"/>
</dbReference>
<dbReference type="GO" id="GO:0000976">
    <property type="term" value="F:transcription cis-regulatory region binding"/>
    <property type="evidence" value="ECO:0007669"/>
    <property type="project" value="TreeGrafter"/>
</dbReference>
<gene>
    <name evidence="5" type="ORF">GXN74_12540</name>
</gene>
<evidence type="ECO:0000256" key="2">
    <source>
        <dbReference type="ARBA" id="ARBA00023125"/>
    </source>
</evidence>
<dbReference type="Gene3D" id="1.10.260.40">
    <property type="entry name" value="lambda repressor-like DNA-binding domains"/>
    <property type="match status" value="1"/>
</dbReference>
<dbReference type="InterPro" id="IPR010982">
    <property type="entry name" value="Lambda_DNA-bd_dom_sf"/>
</dbReference>
<reference evidence="5 6" key="1">
    <citation type="submission" date="2020-01" db="EMBL/GenBank/DDBJ databases">
        <title>Anaeroalcalibacter tamaniensis gen. nov., sp. nov., moderately halophilic strictly anaerobic fermenter bacterium from mud volcano of Taman peninsula.</title>
        <authorList>
            <person name="Frolova A."/>
            <person name="Merkel A.Y."/>
            <person name="Slobodkin A.I."/>
        </authorList>
    </citation>
    <scope>NUCLEOTIDE SEQUENCE [LARGE SCALE GENOMIC DNA]</scope>
    <source>
        <strain evidence="5 6">F-3ap</strain>
    </source>
</reference>
<comment type="caution">
    <text evidence="5">The sequence shown here is derived from an EMBL/GenBank/DDBJ whole genome shotgun (WGS) entry which is preliminary data.</text>
</comment>
<dbReference type="Proteomes" id="UP000461585">
    <property type="component" value="Unassembled WGS sequence"/>
</dbReference>
<dbReference type="CDD" id="cd06307">
    <property type="entry name" value="PBP1_sugar_binding"/>
    <property type="match status" value="1"/>
</dbReference>
<accession>A0A7X5HXR1</accession>
<proteinExistence type="predicted"/>
<dbReference type="SUPFAM" id="SSF53822">
    <property type="entry name" value="Periplasmic binding protein-like I"/>
    <property type="match status" value="1"/>
</dbReference>
<dbReference type="Gene3D" id="3.40.50.2300">
    <property type="match status" value="2"/>
</dbReference>
<evidence type="ECO:0000259" key="4">
    <source>
        <dbReference type="PROSITE" id="PS50932"/>
    </source>
</evidence>
<evidence type="ECO:0000256" key="3">
    <source>
        <dbReference type="ARBA" id="ARBA00023163"/>
    </source>
</evidence>